<dbReference type="InParanoid" id="A0A6L2PHL2"/>
<gene>
    <name evidence="15" type="ORF">Cfor_08549</name>
</gene>
<evidence type="ECO:0000256" key="10">
    <source>
        <dbReference type="ARBA" id="ARBA00023242"/>
    </source>
</evidence>
<comment type="subcellular location">
    <subcellularLocation>
        <location evidence="1">Nucleus</location>
    </subcellularLocation>
</comment>
<feature type="compositionally biased region" description="Polar residues" evidence="12">
    <location>
        <begin position="186"/>
        <end position="198"/>
    </location>
</feature>
<dbReference type="AlphaFoldDB" id="A0A6L2PHL2"/>
<dbReference type="GO" id="GO:0000978">
    <property type="term" value="F:RNA polymerase II cis-regulatory region sequence-specific DNA binding"/>
    <property type="evidence" value="ECO:0007669"/>
    <property type="project" value="TreeGrafter"/>
</dbReference>
<dbReference type="SMART" id="SM00401">
    <property type="entry name" value="ZnF_GATA"/>
    <property type="match status" value="2"/>
</dbReference>
<keyword evidence="10" id="KW-0539">Nucleus</keyword>
<comment type="caution">
    <text evidence="15">The sequence shown here is derived from an EMBL/GenBank/DDBJ whole genome shotgun (WGS) entry which is preliminary data.</text>
</comment>
<keyword evidence="3" id="KW-0677">Repeat</keyword>
<keyword evidence="16" id="KW-1185">Reference proteome</keyword>
<dbReference type="GO" id="GO:0000122">
    <property type="term" value="P:negative regulation of transcription by RNA polymerase II"/>
    <property type="evidence" value="ECO:0007669"/>
    <property type="project" value="TreeGrafter"/>
</dbReference>
<evidence type="ECO:0000256" key="8">
    <source>
        <dbReference type="ARBA" id="ARBA00023159"/>
    </source>
</evidence>
<feature type="domain" description="GATA-type" evidence="14">
    <location>
        <begin position="86"/>
        <end position="139"/>
    </location>
</feature>
<evidence type="ECO:0000256" key="11">
    <source>
        <dbReference type="PROSITE-ProRule" id="PRU00094"/>
    </source>
</evidence>
<protein>
    <recommendedName>
        <fullName evidence="14">GATA-type domain-containing protein</fullName>
    </recommendedName>
</protein>
<dbReference type="FunFam" id="3.30.50.10:FF:000001">
    <property type="entry name" value="GATA transcription factor (GATAd)"/>
    <property type="match status" value="1"/>
</dbReference>
<feature type="region of interest" description="Disordered" evidence="12">
    <location>
        <begin position="243"/>
        <end position="270"/>
    </location>
</feature>
<keyword evidence="4 11" id="KW-0863">Zinc-finger</keyword>
<evidence type="ECO:0000256" key="13">
    <source>
        <dbReference type="SAM" id="SignalP"/>
    </source>
</evidence>
<name>A0A6L2PHL2_COPFO</name>
<feature type="region of interest" description="Disordered" evidence="12">
    <location>
        <begin position="131"/>
        <end position="198"/>
    </location>
</feature>
<dbReference type="Pfam" id="PF00320">
    <property type="entry name" value="GATA"/>
    <property type="match status" value="2"/>
</dbReference>
<dbReference type="Proteomes" id="UP000502823">
    <property type="component" value="Unassembled WGS sequence"/>
</dbReference>
<accession>A0A6L2PHL2</accession>
<dbReference type="GO" id="GO:0045944">
    <property type="term" value="P:positive regulation of transcription by RNA polymerase II"/>
    <property type="evidence" value="ECO:0007669"/>
    <property type="project" value="TreeGrafter"/>
</dbReference>
<dbReference type="PANTHER" id="PTHR10071">
    <property type="entry name" value="TRANSCRIPTION FACTOR GATA FAMILY MEMBER"/>
    <property type="match status" value="1"/>
</dbReference>
<dbReference type="PANTHER" id="PTHR10071:SF337">
    <property type="entry name" value="GATA-BINDING FACTOR A"/>
    <property type="match status" value="1"/>
</dbReference>
<keyword evidence="7" id="KW-0238">DNA-binding</keyword>
<dbReference type="GO" id="GO:0000981">
    <property type="term" value="F:DNA-binding transcription factor activity, RNA polymerase II-specific"/>
    <property type="evidence" value="ECO:0007669"/>
    <property type="project" value="TreeGrafter"/>
</dbReference>
<keyword evidence="8" id="KW-0010">Activator</keyword>
<dbReference type="FunFam" id="3.30.50.10:FF:000032">
    <property type="entry name" value="Transcription factor GATA-3"/>
    <property type="match status" value="1"/>
</dbReference>
<evidence type="ECO:0000256" key="5">
    <source>
        <dbReference type="ARBA" id="ARBA00022833"/>
    </source>
</evidence>
<feature type="region of interest" description="Disordered" evidence="12">
    <location>
        <begin position="318"/>
        <end position="341"/>
    </location>
</feature>
<evidence type="ECO:0000256" key="3">
    <source>
        <dbReference type="ARBA" id="ARBA00022737"/>
    </source>
</evidence>
<dbReference type="InterPro" id="IPR000679">
    <property type="entry name" value="Znf_GATA"/>
</dbReference>
<evidence type="ECO:0000256" key="12">
    <source>
        <dbReference type="SAM" id="MobiDB-lite"/>
    </source>
</evidence>
<dbReference type="PROSITE" id="PS50114">
    <property type="entry name" value="GATA_ZN_FINGER_2"/>
    <property type="match status" value="2"/>
</dbReference>
<keyword evidence="13" id="KW-0732">Signal</keyword>
<reference evidence="16" key="1">
    <citation type="submission" date="2020-01" db="EMBL/GenBank/DDBJ databases">
        <title>Draft genome sequence of the Termite Coptotermes fromosanus.</title>
        <authorList>
            <person name="Itakura S."/>
            <person name="Yosikawa Y."/>
            <person name="Umezawa K."/>
        </authorList>
    </citation>
    <scope>NUCLEOTIDE SEQUENCE [LARGE SCALE GENOMIC DNA]</scope>
</reference>
<dbReference type="SUPFAM" id="SSF57716">
    <property type="entry name" value="Glucocorticoid receptor-like (DNA-binding domain)"/>
    <property type="match status" value="2"/>
</dbReference>
<dbReference type="PRINTS" id="PR00619">
    <property type="entry name" value="GATAZNFINGER"/>
</dbReference>
<dbReference type="OrthoDB" id="2162994at2759"/>
<keyword evidence="5" id="KW-0862">Zinc</keyword>
<keyword evidence="9" id="KW-0804">Transcription</keyword>
<evidence type="ECO:0000313" key="15">
    <source>
        <dbReference type="EMBL" id="GFG32049.1"/>
    </source>
</evidence>
<keyword evidence="6" id="KW-0805">Transcription regulation</keyword>
<evidence type="ECO:0000256" key="6">
    <source>
        <dbReference type="ARBA" id="ARBA00023015"/>
    </source>
</evidence>
<evidence type="ECO:0000256" key="2">
    <source>
        <dbReference type="ARBA" id="ARBA00022723"/>
    </source>
</evidence>
<feature type="chain" id="PRO_5027064252" description="GATA-type domain-containing protein" evidence="13">
    <location>
        <begin position="20"/>
        <end position="365"/>
    </location>
</feature>
<dbReference type="EMBL" id="BLKM01011093">
    <property type="protein sequence ID" value="GFG32049.1"/>
    <property type="molecule type" value="Genomic_DNA"/>
</dbReference>
<evidence type="ECO:0000256" key="9">
    <source>
        <dbReference type="ARBA" id="ARBA00023163"/>
    </source>
</evidence>
<dbReference type="GO" id="GO:0045165">
    <property type="term" value="P:cell fate commitment"/>
    <property type="evidence" value="ECO:0007669"/>
    <property type="project" value="TreeGrafter"/>
</dbReference>
<feature type="signal peptide" evidence="13">
    <location>
        <begin position="1"/>
        <end position="19"/>
    </location>
</feature>
<dbReference type="InterPro" id="IPR013088">
    <property type="entry name" value="Znf_NHR/GATA"/>
</dbReference>
<keyword evidence="2" id="KW-0479">Metal-binding</keyword>
<dbReference type="GO" id="GO:0008270">
    <property type="term" value="F:zinc ion binding"/>
    <property type="evidence" value="ECO:0007669"/>
    <property type="project" value="UniProtKB-KW"/>
</dbReference>
<organism evidence="15 16">
    <name type="scientific">Coptotermes formosanus</name>
    <name type="common">Formosan subterranean termite</name>
    <dbReference type="NCBI Taxonomy" id="36987"/>
    <lineage>
        <taxon>Eukaryota</taxon>
        <taxon>Metazoa</taxon>
        <taxon>Ecdysozoa</taxon>
        <taxon>Arthropoda</taxon>
        <taxon>Hexapoda</taxon>
        <taxon>Insecta</taxon>
        <taxon>Pterygota</taxon>
        <taxon>Neoptera</taxon>
        <taxon>Polyneoptera</taxon>
        <taxon>Dictyoptera</taxon>
        <taxon>Blattodea</taxon>
        <taxon>Blattoidea</taxon>
        <taxon>Termitoidae</taxon>
        <taxon>Rhinotermitidae</taxon>
        <taxon>Coptotermes</taxon>
    </lineage>
</organism>
<evidence type="ECO:0000256" key="4">
    <source>
        <dbReference type="ARBA" id="ARBA00022771"/>
    </source>
</evidence>
<proteinExistence type="predicted"/>
<evidence type="ECO:0000313" key="16">
    <source>
        <dbReference type="Proteomes" id="UP000502823"/>
    </source>
</evidence>
<feature type="domain" description="GATA-type" evidence="14">
    <location>
        <begin position="32"/>
        <end position="86"/>
    </location>
</feature>
<dbReference type="CDD" id="cd00202">
    <property type="entry name" value="ZnF_GATA"/>
    <property type="match status" value="2"/>
</dbReference>
<evidence type="ECO:0000259" key="14">
    <source>
        <dbReference type="PROSITE" id="PS50114"/>
    </source>
</evidence>
<dbReference type="PROSITE" id="PS00344">
    <property type="entry name" value="GATA_ZN_FINGER_1"/>
    <property type="match status" value="2"/>
</dbReference>
<evidence type="ECO:0000256" key="1">
    <source>
        <dbReference type="ARBA" id="ARBA00004123"/>
    </source>
</evidence>
<dbReference type="InterPro" id="IPR039355">
    <property type="entry name" value="Transcription_factor_GATA"/>
</dbReference>
<dbReference type="Gene3D" id="3.30.50.10">
    <property type="entry name" value="Erythroid Transcription Factor GATA-1, subunit A"/>
    <property type="match status" value="2"/>
</dbReference>
<sequence>MNNAFLLACCFLLPGACHELCISHVVETAEYFSEGRECVNCGAISTPLWRRDGTGHYLCNACGLYHKMNGMNRPLVKQPRRLSASRRVGLSCSNCHTNTTSLWRRNSVGEPVCNACGLYFKLHGVNRPLAMKKDSIQTRKRKPKSGTPKSESSGGGGSGGANPSSVQQTPSNVKLEQPDNYGECRTGSSAVNHHTGSSVNNGHTSLSLLGHGCSSSSSTALVTGSLSYSSLYNSTSAQPLPLQHVPSPLQYHHSPHLHHQSGGGNTGVASPPINHYYDLIQHHMNHSSSQHVTTTIPPPKVECPSPPAELQANRSPVLMPSHSPGETALGSSPHIVTLGNSNSNKMVVVGSGDNMDRPTVVSMSS</sequence>
<dbReference type="GO" id="GO:0005634">
    <property type="term" value="C:nucleus"/>
    <property type="evidence" value="ECO:0007669"/>
    <property type="project" value="UniProtKB-SubCell"/>
</dbReference>
<evidence type="ECO:0000256" key="7">
    <source>
        <dbReference type="ARBA" id="ARBA00023125"/>
    </source>
</evidence>